<organism evidence="1 2">
    <name type="scientific">Chitinophaga arvensicola</name>
    <dbReference type="NCBI Taxonomy" id="29529"/>
    <lineage>
        <taxon>Bacteria</taxon>
        <taxon>Pseudomonadati</taxon>
        <taxon>Bacteroidota</taxon>
        <taxon>Chitinophagia</taxon>
        <taxon>Chitinophagales</taxon>
        <taxon>Chitinophagaceae</taxon>
        <taxon>Chitinophaga</taxon>
    </lineage>
</organism>
<dbReference type="Proteomes" id="UP000199310">
    <property type="component" value="Unassembled WGS sequence"/>
</dbReference>
<accession>A0A1I0S5C1</accession>
<sequence>MRLNLIYNNTLPTDQTIVTGSLSAIDECVLLMSSGEVVRHKFNTADNETLFSVISSIGYTDGGFDITASSRIFTLDEIVVVVNDYKRHGFIHYPGKYTALHLWREDYHADISSYPIAMFRDAQLVPHIIYAVAWNHVQIMNLDTRQVLTAAKSLIEEFAEEWHLAHFKKYDDANKAPWPSPYDYFYGGLQMSPDNRQFMSTGWAWGSYDLYNIYEVDHFIRSNRIADKIIDSWEHNNRAACWVNNHTVAVAFHPVRDEEEGASPDAPCEIHLYKTGDGKPEIAQKIKVTGMDILNANLHYSKSLNAFIAYGNDIGVALISPGGDMLFHDADKKVSGYHAGDDLLLCLTGNTIQVYRFEV</sequence>
<gene>
    <name evidence="1" type="ORF">SAMN04488122_3604</name>
</gene>
<reference evidence="2" key="1">
    <citation type="submission" date="2016-10" db="EMBL/GenBank/DDBJ databases">
        <authorList>
            <person name="Varghese N."/>
            <person name="Submissions S."/>
        </authorList>
    </citation>
    <scope>NUCLEOTIDE SEQUENCE [LARGE SCALE GENOMIC DNA]</scope>
    <source>
        <strain evidence="2">DSM 3695</strain>
    </source>
</reference>
<dbReference type="OrthoDB" id="650178at2"/>
<dbReference type="EMBL" id="FOJG01000002">
    <property type="protein sequence ID" value="SEW49841.1"/>
    <property type="molecule type" value="Genomic_DNA"/>
</dbReference>
<evidence type="ECO:0000313" key="1">
    <source>
        <dbReference type="EMBL" id="SEW49841.1"/>
    </source>
</evidence>
<proteinExistence type="predicted"/>
<evidence type="ECO:0000313" key="2">
    <source>
        <dbReference type="Proteomes" id="UP000199310"/>
    </source>
</evidence>
<name>A0A1I0S5C1_9BACT</name>
<dbReference type="RefSeq" id="WP_143059203.1">
    <property type="nucleotide sequence ID" value="NZ_FOJG01000002.1"/>
</dbReference>
<dbReference type="STRING" id="29529.SAMN04488122_3604"/>
<keyword evidence="2" id="KW-1185">Reference proteome</keyword>
<protein>
    <submittedName>
        <fullName evidence="1">Uncharacterized protein</fullName>
    </submittedName>
</protein>
<dbReference type="AlphaFoldDB" id="A0A1I0S5C1"/>